<protein>
    <recommendedName>
        <fullName evidence="4">SGNH hydrolase-type esterase domain-containing protein</fullName>
    </recommendedName>
</protein>
<dbReference type="CDD" id="cd01823">
    <property type="entry name" value="SEST_like"/>
    <property type="match status" value="1"/>
</dbReference>
<dbReference type="Gene3D" id="3.40.50.1110">
    <property type="entry name" value="SGNH hydrolase"/>
    <property type="match status" value="2"/>
</dbReference>
<comment type="caution">
    <text evidence="2">The sequence shown here is derived from an EMBL/GenBank/DDBJ whole genome shotgun (WGS) entry which is preliminary data.</text>
</comment>
<evidence type="ECO:0000256" key="1">
    <source>
        <dbReference type="SAM" id="MobiDB-lite"/>
    </source>
</evidence>
<dbReference type="PANTHER" id="PTHR37981:SF1">
    <property type="entry name" value="SGNH HYDROLASE-TYPE ESTERASE DOMAIN-CONTAINING PROTEIN"/>
    <property type="match status" value="1"/>
</dbReference>
<name>A0ABR4ARU1_9LECA</name>
<dbReference type="InterPro" id="IPR037460">
    <property type="entry name" value="SEST-like"/>
</dbReference>
<sequence>MGDSYASGVGTGEQPADDTNRCFRFPNAYPAIMQAGAGPLQPSPLKWNNVACSVNTTSQILAKEFLDQPEDDGKNGIRPVWGDKPEFVTLTMCGNDIGILNLITTCIFSFKLWGKNCEEVIQEGELHRGNAQFFNQITTQCNNVSIKPSWNPLSPQYLTVERRTAMNTLALALNTTIQSAVDAIDPLYNVYYVGPDSQFRGHRFCDQDEPSPNNPSTWFFN</sequence>
<keyword evidence="3" id="KW-1185">Reference proteome</keyword>
<dbReference type="PANTHER" id="PTHR37981">
    <property type="entry name" value="LIPASE 2"/>
    <property type="match status" value="1"/>
</dbReference>
<feature type="region of interest" description="Disordered" evidence="1">
    <location>
        <begin position="1"/>
        <end position="20"/>
    </location>
</feature>
<dbReference type="SUPFAM" id="SSF52266">
    <property type="entry name" value="SGNH hydrolase"/>
    <property type="match status" value="1"/>
</dbReference>
<organism evidence="2 3">
    <name type="scientific">Lepraria finkii</name>
    <dbReference type="NCBI Taxonomy" id="1340010"/>
    <lineage>
        <taxon>Eukaryota</taxon>
        <taxon>Fungi</taxon>
        <taxon>Dikarya</taxon>
        <taxon>Ascomycota</taxon>
        <taxon>Pezizomycotina</taxon>
        <taxon>Lecanoromycetes</taxon>
        <taxon>OSLEUM clade</taxon>
        <taxon>Lecanoromycetidae</taxon>
        <taxon>Lecanorales</taxon>
        <taxon>Lecanorineae</taxon>
        <taxon>Stereocaulaceae</taxon>
        <taxon>Lepraria</taxon>
    </lineage>
</organism>
<dbReference type="InterPro" id="IPR036514">
    <property type="entry name" value="SGNH_hydro_sf"/>
</dbReference>
<accession>A0ABR4ARU1</accession>
<gene>
    <name evidence="2" type="ORF">ABVK25_011141</name>
</gene>
<proteinExistence type="predicted"/>
<reference evidence="2 3" key="1">
    <citation type="submission" date="2024-09" db="EMBL/GenBank/DDBJ databases">
        <title>Rethinking Asexuality: The Enigmatic Case of Functional Sexual Genes in Lepraria (Stereocaulaceae).</title>
        <authorList>
            <person name="Doellman M."/>
            <person name="Sun Y."/>
            <person name="Barcenas-Pena A."/>
            <person name="Lumbsch H.T."/>
            <person name="Grewe F."/>
        </authorList>
    </citation>
    <scope>NUCLEOTIDE SEQUENCE [LARGE SCALE GENOMIC DNA]</scope>
    <source>
        <strain evidence="2 3">Grewe 0041</strain>
    </source>
</reference>
<evidence type="ECO:0008006" key="4">
    <source>
        <dbReference type="Google" id="ProtNLM"/>
    </source>
</evidence>
<dbReference type="EMBL" id="JBHFEH010000086">
    <property type="protein sequence ID" value="KAL2047970.1"/>
    <property type="molecule type" value="Genomic_DNA"/>
</dbReference>
<dbReference type="Proteomes" id="UP001590951">
    <property type="component" value="Unassembled WGS sequence"/>
</dbReference>
<evidence type="ECO:0000313" key="3">
    <source>
        <dbReference type="Proteomes" id="UP001590951"/>
    </source>
</evidence>
<evidence type="ECO:0000313" key="2">
    <source>
        <dbReference type="EMBL" id="KAL2047970.1"/>
    </source>
</evidence>